<dbReference type="GO" id="GO:0030691">
    <property type="term" value="C:Noc2p-Noc3p complex"/>
    <property type="evidence" value="ECO:0007669"/>
    <property type="project" value="TreeGrafter"/>
</dbReference>
<organism evidence="5">
    <name type="scientific">Gongylonema pulchrum</name>
    <dbReference type="NCBI Taxonomy" id="637853"/>
    <lineage>
        <taxon>Eukaryota</taxon>
        <taxon>Metazoa</taxon>
        <taxon>Ecdysozoa</taxon>
        <taxon>Nematoda</taxon>
        <taxon>Chromadorea</taxon>
        <taxon>Rhabditida</taxon>
        <taxon>Spirurina</taxon>
        <taxon>Spiruromorpha</taxon>
        <taxon>Spiruroidea</taxon>
        <taxon>Gongylonematidae</taxon>
        <taxon>Gongylonema</taxon>
    </lineage>
</organism>
<evidence type="ECO:0000256" key="4">
    <source>
        <dbReference type="SAM" id="MobiDB-lite"/>
    </source>
</evidence>
<dbReference type="GO" id="GO:0005654">
    <property type="term" value="C:nucleoplasm"/>
    <property type="evidence" value="ECO:0007669"/>
    <property type="project" value="TreeGrafter"/>
</dbReference>
<feature type="compositionally biased region" description="Basic residues" evidence="4">
    <location>
        <begin position="237"/>
        <end position="246"/>
    </location>
</feature>
<dbReference type="GO" id="GO:0000122">
    <property type="term" value="P:negative regulation of transcription by RNA polymerase II"/>
    <property type="evidence" value="ECO:0007669"/>
    <property type="project" value="TreeGrafter"/>
</dbReference>
<name>A0A183EPJ6_9BILA</name>
<dbReference type="GO" id="GO:0042393">
    <property type="term" value="F:histone binding"/>
    <property type="evidence" value="ECO:0007669"/>
    <property type="project" value="TreeGrafter"/>
</dbReference>
<evidence type="ECO:0000256" key="1">
    <source>
        <dbReference type="ARBA" id="ARBA00004123"/>
    </source>
</evidence>
<proteinExistence type="inferred from homology"/>
<evidence type="ECO:0000313" key="5">
    <source>
        <dbReference type="WBParaSite" id="GPUH_0002291401-mRNA-1"/>
    </source>
</evidence>
<protein>
    <submittedName>
        <fullName evidence="5">CBF domain-containing protein</fullName>
    </submittedName>
</protein>
<accession>A0A183EPJ6</accession>
<dbReference type="GO" id="GO:0005730">
    <property type="term" value="C:nucleolus"/>
    <property type="evidence" value="ECO:0007669"/>
    <property type="project" value="TreeGrafter"/>
</dbReference>
<reference evidence="5" key="1">
    <citation type="submission" date="2016-06" db="UniProtKB">
        <authorList>
            <consortium name="WormBaseParasite"/>
        </authorList>
    </citation>
    <scope>IDENTIFICATION</scope>
</reference>
<comment type="similarity">
    <text evidence="2">Belongs to the NOC2 family.</text>
</comment>
<dbReference type="GO" id="GO:0003714">
    <property type="term" value="F:transcription corepressor activity"/>
    <property type="evidence" value="ECO:0007669"/>
    <property type="project" value="TreeGrafter"/>
</dbReference>
<comment type="subcellular location">
    <subcellularLocation>
        <location evidence="1">Nucleus</location>
    </subcellularLocation>
</comment>
<dbReference type="GO" id="GO:0042273">
    <property type="term" value="P:ribosomal large subunit biogenesis"/>
    <property type="evidence" value="ECO:0007669"/>
    <property type="project" value="TreeGrafter"/>
</dbReference>
<dbReference type="GO" id="GO:0030690">
    <property type="term" value="C:Noc1p-Noc2p complex"/>
    <property type="evidence" value="ECO:0007669"/>
    <property type="project" value="TreeGrafter"/>
</dbReference>
<evidence type="ECO:0000256" key="3">
    <source>
        <dbReference type="ARBA" id="ARBA00023242"/>
    </source>
</evidence>
<dbReference type="PANTHER" id="PTHR12687">
    <property type="entry name" value="NUCLEOLAR COMPLEX 2 AND RAD4-RELATED"/>
    <property type="match status" value="1"/>
</dbReference>
<dbReference type="WBParaSite" id="GPUH_0002291401-mRNA-1">
    <property type="protein sequence ID" value="GPUH_0002291401-mRNA-1"/>
    <property type="gene ID" value="GPUH_0002291401"/>
</dbReference>
<sequence>LSSDIAYTTSELSHIHPDLLCDVLLVLKKKPTKGKGALKNINMKCLLKASATHLEDAGFRQAAVEELFSIHLEAARILQQSCAFPDALIPLLHPLKMFIKKCRNPDFARLFKSLEMKLKEQANFAREILDTTSVDLTDEMLLKELASRLRSAGAPLTKFYDSWQNVWKMKEAVTAPDWESGGMESALLLVLYFSLQAKGQDYLQAETVVKAVKGTKVVERRATRSVIKASAAVVEKHKTKRRKKQKGTAPVDDAEEDVLEDLVLSDPEN</sequence>
<keyword evidence="3" id="KW-0539">Nucleus</keyword>
<dbReference type="AlphaFoldDB" id="A0A183EPJ6"/>
<feature type="region of interest" description="Disordered" evidence="4">
    <location>
        <begin position="237"/>
        <end position="269"/>
    </location>
</feature>
<dbReference type="Pfam" id="PF03715">
    <property type="entry name" value="Noc2"/>
    <property type="match status" value="1"/>
</dbReference>
<dbReference type="InterPro" id="IPR005343">
    <property type="entry name" value="Noc2"/>
</dbReference>
<evidence type="ECO:0000256" key="2">
    <source>
        <dbReference type="ARBA" id="ARBA00005907"/>
    </source>
</evidence>
<dbReference type="PANTHER" id="PTHR12687:SF4">
    <property type="entry name" value="NUCLEOLAR COMPLEX PROTEIN 2 HOMOLOG"/>
    <property type="match status" value="1"/>
</dbReference>